<reference evidence="4" key="1">
    <citation type="submission" date="2019-10" db="EMBL/GenBank/DDBJ databases">
        <authorList>
            <person name="Paulsen S."/>
        </authorList>
    </citation>
    <scope>NUCLEOTIDE SEQUENCE</scope>
    <source>
        <strain evidence="4">LMG 19692</strain>
    </source>
</reference>
<reference evidence="5 7" key="2">
    <citation type="submission" date="2023-10" db="EMBL/GenBank/DDBJ databases">
        <title>To unveil natural product biosynthetic capacity in Pseudoalteromonas.</title>
        <authorList>
            <person name="Wang J."/>
        </authorList>
    </citation>
    <scope>NUCLEOTIDE SEQUENCE [LARGE SCALE GENOMIC DNA]</scope>
    <source>
        <strain evidence="5 7">DSM 15914</strain>
    </source>
</reference>
<dbReference type="Proteomes" id="UP001304419">
    <property type="component" value="Chromosome 2"/>
</dbReference>
<dbReference type="EMBL" id="CP137579">
    <property type="protein sequence ID" value="WOX31054.1"/>
    <property type="molecule type" value="Genomic_DNA"/>
</dbReference>
<dbReference type="InterPro" id="IPR050135">
    <property type="entry name" value="dGTPase-like"/>
</dbReference>
<dbReference type="InterPro" id="IPR006674">
    <property type="entry name" value="HD_domain"/>
</dbReference>
<dbReference type="RefSeq" id="WP_193522186.1">
    <property type="nucleotide sequence ID" value="NZ_CBCSDF010000009.1"/>
</dbReference>
<dbReference type="Proteomes" id="UP000646877">
    <property type="component" value="Unassembled WGS sequence"/>
</dbReference>
<accession>A0A8I2H5W5</accession>
<evidence type="ECO:0000313" key="7">
    <source>
        <dbReference type="Proteomes" id="UP001304419"/>
    </source>
</evidence>
<dbReference type="SUPFAM" id="SSF109604">
    <property type="entry name" value="HD-domain/PDEase-like"/>
    <property type="match status" value="1"/>
</dbReference>
<proteinExistence type="predicted"/>
<feature type="compositionally biased region" description="Polar residues" evidence="2">
    <location>
        <begin position="10"/>
        <end position="23"/>
    </location>
</feature>
<keyword evidence="7" id="KW-1185">Reference proteome</keyword>
<dbReference type="GO" id="GO:0006203">
    <property type="term" value="P:dGTP catabolic process"/>
    <property type="evidence" value="ECO:0007669"/>
    <property type="project" value="TreeGrafter"/>
</dbReference>
<dbReference type="PANTHER" id="PTHR11373">
    <property type="entry name" value="DEOXYNUCLEOSIDE TRIPHOSPHATE TRIPHOSPHOHYDROLASE"/>
    <property type="match status" value="1"/>
</dbReference>
<dbReference type="InterPro" id="IPR003607">
    <property type="entry name" value="HD/PDEase_dom"/>
</dbReference>
<feature type="domain" description="HD" evidence="3">
    <location>
        <begin position="57"/>
        <end position="271"/>
    </location>
</feature>
<dbReference type="SMART" id="SM00471">
    <property type="entry name" value="HDc"/>
    <property type="match status" value="1"/>
</dbReference>
<evidence type="ECO:0000256" key="2">
    <source>
        <dbReference type="SAM" id="MobiDB-lite"/>
    </source>
</evidence>
<protein>
    <submittedName>
        <fullName evidence="4 5">dGTPase</fullName>
        <ecNumber evidence="4 5">3.1.5.1</ecNumber>
    </submittedName>
</protein>
<dbReference type="InterPro" id="IPR023293">
    <property type="entry name" value="dGTP_triP_hydro_central_sf"/>
</dbReference>
<evidence type="ECO:0000313" key="6">
    <source>
        <dbReference type="Proteomes" id="UP000646877"/>
    </source>
</evidence>
<dbReference type="Gene3D" id="1.10.3410.10">
    <property type="entry name" value="putative deoxyguanosinetriphosphate triphosphohydrolase like domain"/>
    <property type="match status" value="1"/>
</dbReference>
<dbReference type="NCBIfam" id="NF003429">
    <property type="entry name" value="PRK04926.1"/>
    <property type="match status" value="1"/>
</dbReference>
<dbReference type="EMBL" id="WEIA01000010">
    <property type="protein sequence ID" value="NLR22765.1"/>
    <property type="molecule type" value="Genomic_DNA"/>
</dbReference>
<gene>
    <name evidence="5" type="primary">dgt</name>
    <name evidence="4" type="ORF">F9Y85_15930</name>
    <name evidence="5" type="ORF">R5H13_24615</name>
</gene>
<evidence type="ECO:0000313" key="5">
    <source>
        <dbReference type="EMBL" id="WOX31054.1"/>
    </source>
</evidence>
<dbReference type="NCBIfam" id="TIGR01353">
    <property type="entry name" value="dGTP_triPase"/>
    <property type="match status" value="1"/>
</dbReference>
<dbReference type="PANTHER" id="PTHR11373:SF32">
    <property type="entry name" value="DEOXYGUANOSINETRIPHOSPHATE TRIPHOSPHOHYDROLASE"/>
    <property type="match status" value="1"/>
</dbReference>
<organism evidence="4 6">
    <name type="scientific">Pseudoalteromonas maricaloris</name>
    <dbReference type="NCBI Taxonomy" id="184924"/>
    <lineage>
        <taxon>Bacteria</taxon>
        <taxon>Pseudomonadati</taxon>
        <taxon>Pseudomonadota</taxon>
        <taxon>Gammaproteobacteria</taxon>
        <taxon>Alteromonadales</taxon>
        <taxon>Pseudoalteromonadaceae</taxon>
        <taxon>Pseudoalteromonas</taxon>
    </lineage>
</organism>
<sequence length="513" mass="57884">MHFKNKITNERSYNTGGSEASSLESDRGRIINSAALRRLQQKTQVFPLERNAAVRSRLTHSLEVQQNGRYIAKKIVDALVLQGRQDLLQYEDKNGQQVDLSECLVTLSEMACLMHDIGNPAFGHFGEAAINDWFKRYLSQHQQFAKSARAALRYGSKESKASDLAVLNQEMELLLDICSFEGNAQAIRVIHTLSRLNLTYSQCATVMKYTRCATTPKSTVAIDKSYLQKKAGYYFSESDFVSELCDKLQIQVGNRHPVTYIMEAADDIAYCLADMEDAVEKGIISVDELTGCLIEEYQNIAAGFGITDDKLLELMSKKLHYANDKASKHMANFDNEFFIWLRVGLLHPLAEHAKTRFIDNIGAIYEGSFNASLLEDNSHLHAIVKSLKTVAANKVFSNKEVEQLELQGYKITSSILNEYQRVLDLNADEFNAALNGDHDFAIESRLINRISKKYVAVYRETVAQLSDAEQAEPIFEFYYRCRLIQDFISGMTDQFAYDTYRALTALGTTSASL</sequence>
<dbReference type="GO" id="GO:0008832">
    <property type="term" value="F:dGTPase activity"/>
    <property type="evidence" value="ECO:0007669"/>
    <property type="project" value="UniProtKB-EC"/>
</dbReference>
<evidence type="ECO:0000259" key="3">
    <source>
        <dbReference type="PROSITE" id="PS51831"/>
    </source>
</evidence>
<dbReference type="Gene3D" id="1.10.3210.10">
    <property type="entry name" value="Hypothetical protein af1432"/>
    <property type="match status" value="1"/>
</dbReference>
<dbReference type="Pfam" id="PF01966">
    <property type="entry name" value="HD"/>
    <property type="match status" value="1"/>
</dbReference>
<name>A0A8I2H5W5_9GAMM</name>
<keyword evidence="1 4" id="KW-0378">Hydrolase</keyword>
<evidence type="ECO:0000313" key="4">
    <source>
        <dbReference type="EMBL" id="NLR22765.1"/>
    </source>
</evidence>
<dbReference type="EC" id="3.1.5.1" evidence="4 5"/>
<dbReference type="AlphaFoldDB" id="A0A8I2H5W5"/>
<evidence type="ECO:0000256" key="1">
    <source>
        <dbReference type="ARBA" id="ARBA00022801"/>
    </source>
</evidence>
<dbReference type="InterPro" id="IPR006261">
    <property type="entry name" value="dGTPase"/>
</dbReference>
<feature type="region of interest" description="Disordered" evidence="2">
    <location>
        <begin position="1"/>
        <end position="24"/>
    </location>
</feature>
<dbReference type="PROSITE" id="PS51831">
    <property type="entry name" value="HD"/>
    <property type="match status" value="1"/>
</dbReference>